<gene>
    <name evidence="2" type="ORF">BP00DRAFT_63085</name>
</gene>
<evidence type="ECO:0000313" key="3">
    <source>
        <dbReference type="Proteomes" id="UP000248817"/>
    </source>
</evidence>
<keyword evidence="1" id="KW-1133">Transmembrane helix</keyword>
<dbReference type="AlphaFoldDB" id="A0A2V5IQZ9"/>
<sequence length="76" mass="8991">MYDPSDRKAARERGQASRKLESVFGFLDGGSYFCLFIAYWNNREILYRRRRTHALVFRSVGLRCVLASHRDMSTRE</sequence>
<keyword evidence="3" id="KW-1185">Reference proteome</keyword>
<organism evidence="2 3">
    <name type="scientific">Aspergillus indologenus CBS 114.80</name>
    <dbReference type="NCBI Taxonomy" id="1450541"/>
    <lineage>
        <taxon>Eukaryota</taxon>
        <taxon>Fungi</taxon>
        <taxon>Dikarya</taxon>
        <taxon>Ascomycota</taxon>
        <taxon>Pezizomycotina</taxon>
        <taxon>Eurotiomycetes</taxon>
        <taxon>Eurotiomycetidae</taxon>
        <taxon>Eurotiales</taxon>
        <taxon>Aspergillaceae</taxon>
        <taxon>Aspergillus</taxon>
        <taxon>Aspergillus subgen. Circumdati</taxon>
    </lineage>
</organism>
<reference evidence="2 3" key="1">
    <citation type="submission" date="2018-02" db="EMBL/GenBank/DDBJ databases">
        <title>The genomes of Aspergillus section Nigri reveals drivers in fungal speciation.</title>
        <authorList>
            <consortium name="DOE Joint Genome Institute"/>
            <person name="Vesth T.C."/>
            <person name="Nybo J."/>
            <person name="Theobald S."/>
            <person name="Brandl J."/>
            <person name="Frisvad J.C."/>
            <person name="Nielsen K.F."/>
            <person name="Lyhne E.K."/>
            <person name="Kogle M.E."/>
            <person name="Kuo A."/>
            <person name="Riley R."/>
            <person name="Clum A."/>
            <person name="Nolan M."/>
            <person name="Lipzen A."/>
            <person name="Salamov A."/>
            <person name="Henrissat B."/>
            <person name="Wiebenga A."/>
            <person name="De vries R.P."/>
            <person name="Grigoriev I.V."/>
            <person name="Mortensen U.H."/>
            <person name="Andersen M.R."/>
            <person name="Baker S.E."/>
        </authorList>
    </citation>
    <scope>NUCLEOTIDE SEQUENCE [LARGE SCALE GENOMIC DNA]</scope>
    <source>
        <strain evidence="2 3">CBS 114.80</strain>
    </source>
</reference>
<name>A0A2V5IQZ9_9EURO</name>
<evidence type="ECO:0000313" key="2">
    <source>
        <dbReference type="EMBL" id="PYI26397.1"/>
    </source>
</evidence>
<keyword evidence="1" id="KW-0812">Transmembrane</keyword>
<dbReference type="EMBL" id="KZ825598">
    <property type="protein sequence ID" value="PYI26397.1"/>
    <property type="molecule type" value="Genomic_DNA"/>
</dbReference>
<protein>
    <submittedName>
        <fullName evidence="2">Uncharacterized protein</fullName>
    </submittedName>
</protein>
<dbReference type="Proteomes" id="UP000248817">
    <property type="component" value="Unassembled WGS sequence"/>
</dbReference>
<keyword evidence="1" id="KW-0472">Membrane</keyword>
<proteinExistence type="predicted"/>
<evidence type="ECO:0000256" key="1">
    <source>
        <dbReference type="SAM" id="Phobius"/>
    </source>
</evidence>
<feature type="transmembrane region" description="Helical" evidence="1">
    <location>
        <begin position="23"/>
        <end position="41"/>
    </location>
</feature>
<accession>A0A2V5IQZ9</accession>